<reference evidence="2 3" key="1">
    <citation type="journal article" date="2019" name="Environ. Microbiol.">
        <title>Species interactions and distinct microbial communities in high Arctic permafrost affected cryosols are associated with the CH4 and CO2 gas fluxes.</title>
        <authorList>
            <person name="Altshuler I."/>
            <person name="Hamel J."/>
            <person name="Turney S."/>
            <person name="Magnuson E."/>
            <person name="Levesque R."/>
            <person name="Greer C."/>
            <person name="Whyte L.G."/>
        </authorList>
    </citation>
    <scope>NUCLEOTIDE SEQUENCE [LARGE SCALE GENOMIC DNA]</scope>
    <source>
        <strain evidence="2 3">S9.3A</strain>
    </source>
</reference>
<gene>
    <name evidence="2" type="ORF">EAH86_16955</name>
</gene>
<evidence type="ECO:0000313" key="3">
    <source>
        <dbReference type="Proteomes" id="UP000317722"/>
    </source>
</evidence>
<keyword evidence="1" id="KW-0472">Membrane</keyword>
<organism evidence="2 3">
    <name type="scientific">Pedococcus bigeumensis</name>
    <dbReference type="NCBI Taxonomy" id="433644"/>
    <lineage>
        <taxon>Bacteria</taxon>
        <taxon>Bacillati</taxon>
        <taxon>Actinomycetota</taxon>
        <taxon>Actinomycetes</taxon>
        <taxon>Micrococcales</taxon>
        <taxon>Intrasporangiaceae</taxon>
        <taxon>Pedococcus</taxon>
    </lineage>
</organism>
<protein>
    <submittedName>
        <fullName evidence="2">Uncharacterized protein</fullName>
    </submittedName>
</protein>
<evidence type="ECO:0000313" key="2">
    <source>
        <dbReference type="EMBL" id="TPG13917.1"/>
    </source>
</evidence>
<comment type="caution">
    <text evidence="2">The sequence shown here is derived from an EMBL/GenBank/DDBJ whole genome shotgun (WGS) entry which is preliminary data.</text>
</comment>
<evidence type="ECO:0000256" key="1">
    <source>
        <dbReference type="SAM" id="Phobius"/>
    </source>
</evidence>
<sequence length="73" mass="8301">MAVFMVLNLIFWTWTQAEAMSREGFSWLRVACVVLAAFGAGIWVTRFRLVRRFLDGAPRAGHVSANEAPQRYP</sequence>
<name>A0A502CL15_9MICO</name>
<keyword evidence="1" id="KW-1133">Transmembrane helix</keyword>
<accession>A0A502CL15</accession>
<dbReference type="EMBL" id="RCZM01000006">
    <property type="protein sequence ID" value="TPG13917.1"/>
    <property type="molecule type" value="Genomic_DNA"/>
</dbReference>
<proteinExistence type="predicted"/>
<keyword evidence="1" id="KW-0812">Transmembrane</keyword>
<dbReference type="AlphaFoldDB" id="A0A502CL15"/>
<dbReference type="Proteomes" id="UP000317722">
    <property type="component" value="Unassembled WGS sequence"/>
</dbReference>
<feature type="transmembrane region" description="Helical" evidence="1">
    <location>
        <begin position="27"/>
        <end position="44"/>
    </location>
</feature>
<keyword evidence="3" id="KW-1185">Reference proteome</keyword>